<feature type="domain" description="PiggyBac transposable element-derived protein" evidence="2">
    <location>
        <begin position="133"/>
        <end position="379"/>
    </location>
</feature>
<feature type="compositionally biased region" description="Acidic residues" evidence="1">
    <location>
        <begin position="37"/>
        <end position="73"/>
    </location>
</feature>
<evidence type="ECO:0000313" key="3">
    <source>
        <dbReference type="EMBL" id="CAG5023050.1"/>
    </source>
</evidence>
<name>A0A8S3XH48_PARAO</name>
<dbReference type="OrthoDB" id="118105at2759"/>
<dbReference type="InterPro" id="IPR029526">
    <property type="entry name" value="PGBD"/>
</dbReference>
<sequence length="380" mass="44075">MSNNPKPTKRSSEPSTSRVARRKRLNSSEVEEFLRDSDEDVYAGSDVDDLDYIADESDASSESAGDEEEEENVEALPEQRFDASSDHTPSSPPTDRQQPSRTASTTRWTTDSNSMRDISFTKTNKLLVPRPDSPRGYVDLFLTNDYLQKIVDSTNRNTENIRNSTQFCKSLSLELETTNYRRIGNIYWFTLSHWHSENEPLVDYWKSHRLYKSVFSEHMSRNRFQLILGCLHFVEEGEVCKMIINTFNETMDRIYYPGRNLSLDESMVLFRGHLIFRQYIKGKRHKYGIKLYILSEPNETIIRVHVFASTMDETYGPGHTEKIVEKLLQNNLDSGHAVFMDNFYNSYSLATKLLDRNTYCTGTLNKKRKDNPSEVISKKL</sequence>
<accession>A0A8S3XH48</accession>
<evidence type="ECO:0000259" key="2">
    <source>
        <dbReference type="Pfam" id="PF13843"/>
    </source>
</evidence>
<dbReference type="EMBL" id="CAJQZP010001151">
    <property type="protein sequence ID" value="CAG5023050.1"/>
    <property type="molecule type" value="Genomic_DNA"/>
</dbReference>
<evidence type="ECO:0000313" key="4">
    <source>
        <dbReference type="Proteomes" id="UP000691718"/>
    </source>
</evidence>
<organism evidence="3 4">
    <name type="scientific">Parnassius apollo</name>
    <name type="common">Apollo butterfly</name>
    <name type="synonym">Papilio apollo</name>
    <dbReference type="NCBI Taxonomy" id="110799"/>
    <lineage>
        <taxon>Eukaryota</taxon>
        <taxon>Metazoa</taxon>
        <taxon>Ecdysozoa</taxon>
        <taxon>Arthropoda</taxon>
        <taxon>Hexapoda</taxon>
        <taxon>Insecta</taxon>
        <taxon>Pterygota</taxon>
        <taxon>Neoptera</taxon>
        <taxon>Endopterygota</taxon>
        <taxon>Lepidoptera</taxon>
        <taxon>Glossata</taxon>
        <taxon>Ditrysia</taxon>
        <taxon>Papilionoidea</taxon>
        <taxon>Papilionidae</taxon>
        <taxon>Parnassiinae</taxon>
        <taxon>Parnassini</taxon>
        <taxon>Parnassius</taxon>
        <taxon>Parnassius</taxon>
    </lineage>
</organism>
<proteinExistence type="predicted"/>
<dbReference type="Proteomes" id="UP000691718">
    <property type="component" value="Unassembled WGS sequence"/>
</dbReference>
<dbReference type="PANTHER" id="PTHR46599:SF3">
    <property type="entry name" value="PIGGYBAC TRANSPOSABLE ELEMENT-DERIVED PROTEIN 4"/>
    <property type="match status" value="1"/>
</dbReference>
<keyword evidence="4" id="KW-1185">Reference proteome</keyword>
<gene>
    <name evidence="3" type="ORF">PAPOLLO_LOCUS17853</name>
</gene>
<reference evidence="3" key="1">
    <citation type="submission" date="2021-04" db="EMBL/GenBank/DDBJ databases">
        <authorList>
            <person name="Tunstrom K."/>
        </authorList>
    </citation>
    <scope>NUCLEOTIDE SEQUENCE</scope>
</reference>
<comment type="caution">
    <text evidence="3">The sequence shown here is derived from an EMBL/GenBank/DDBJ whole genome shotgun (WGS) entry which is preliminary data.</text>
</comment>
<dbReference type="AlphaFoldDB" id="A0A8S3XH48"/>
<dbReference type="Pfam" id="PF13843">
    <property type="entry name" value="DDE_Tnp_1_7"/>
    <property type="match status" value="1"/>
</dbReference>
<feature type="compositionally biased region" description="Polar residues" evidence="1">
    <location>
        <begin position="96"/>
        <end position="114"/>
    </location>
</feature>
<feature type="compositionally biased region" description="Low complexity" evidence="1">
    <location>
        <begin position="86"/>
        <end position="95"/>
    </location>
</feature>
<evidence type="ECO:0000256" key="1">
    <source>
        <dbReference type="SAM" id="MobiDB-lite"/>
    </source>
</evidence>
<feature type="region of interest" description="Disordered" evidence="1">
    <location>
        <begin position="1"/>
        <end position="114"/>
    </location>
</feature>
<protein>
    <submittedName>
        <fullName evidence="3">(apollo) hypothetical protein</fullName>
    </submittedName>
</protein>
<dbReference type="PANTHER" id="PTHR46599">
    <property type="entry name" value="PIGGYBAC TRANSPOSABLE ELEMENT-DERIVED PROTEIN 4"/>
    <property type="match status" value="1"/>
</dbReference>